<proteinExistence type="predicted"/>
<keyword evidence="3" id="KW-1185">Reference proteome</keyword>
<dbReference type="RefSeq" id="WP_188609572.1">
    <property type="nucleotide sequence ID" value="NZ_BMGG01000004.1"/>
</dbReference>
<dbReference type="EMBL" id="BMGG01000004">
    <property type="protein sequence ID" value="GGC66058.1"/>
    <property type="molecule type" value="Genomic_DNA"/>
</dbReference>
<evidence type="ECO:0008006" key="4">
    <source>
        <dbReference type="Google" id="ProtNLM"/>
    </source>
</evidence>
<evidence type="ECO:0000313" key="2">
    <source>
        <dbReference type="EMBL" id="GGC66058.1"/>
    </source>
</evidence>
<reference evidence="2" key="1">
    <citation type="journal article" date="2014" name="Int. J. Syst. Evol. Microbiol.">
        <title>Complete genome sequence of Corynebacterium casei LMG S-19264T (=DSM 44701T), isolated from a smear-ripened cheese.</title>
        <authorList>
            <consortium name="US DOE Joint Genome Institute (JGI-PGF)"/>
            <person name="Walter F."/>
            <person name="Albersmeier A."/>
            <person name="Kalinowski J."/>
            <person name="Ruckert C."/>
        </authorList>
    </citation>
    <scope>NUCLEOTIDE SEQUENCE</scope>
    <source>
        <strain evidence="2">CGMCC 1.12919</strain>
    </source>
</reference>
<accession>A0A916XF58</accession>
<evidence type="ECO:0000256" key="1">
    <source>
        <dbReference type="SAM" id="SignalP"/>
    </source>
</evidence>
<evidence type="ECO:0000313" key="3">
    <source>
        <dbReference type="Proteomes" id="UP000637002"/>
    </source>
</evidence>
<sequence length="77" mass="8282">MRRALALSAALALWGAAVAPAAARPASWTQQRQAETYTQRSSAEQCERSCSSDYSPCDPLEYKLADGRCQNSTSGGR</sequence>
<dbReference type="AlphaFoldDB" id="A0A916XF58"/>
<feature type="chain" id="PRO_5038000996" description="Apple domain-containing protein" evidence="1">
    <location>
        <begin position="22"/>
        <end position="77"/>
    </location>
</feature>
<dbReference type="Proteomes" id="UP000637002">
    <property type="component" value="Unassembled WGS sequence"/>
</dbReference>
<gene>
    <name evidence="2" type="ORF">GCM10010994_25860</name>
</gene>
<comment type="caution">
    <text evidence="2">The sequence shown here is derived from an EMBL/GenBank/DDBJ whole genome shotgun (WGS) entry which is preliminary data.</text>
</comment>
<name>A0A916XF58_9HYPH</name>
<keyword evidence="1" id="KW-0732">Signal</keyword>
<organism evidence="2 3">
    <name type="scientific">Chelatococcus reniformis</name>
    <dbReference type="NCBI Taxonomy" id="1494448"/>
    <lineage>
        <taxon>Bacteria</taxon>
        <taxon>Pseudomonadati</taxon>
        <taxon>Pseudomonadota</taxon>
        <taxon>Alphaproteobacteria</taxon>
        <taxon>Hyphomicrobiales</taxon>
        <taxon>Chelatococcaceae</taxon>
        <taxon>Chelatococcus</taxon>
    </lineage>
</organism>
<protein>
    <recommendedName>
        <fullName evidence="4">Apple domain-containing protein</fullName>
    </recommendedName>
</protein>
<feature type="signal peptide" evidence="1">
    <location>
        <begin position="1"/>
        <end position="21"/>
    </location>
</feature>
<reference evidence="2" key="2">
    <citation type="submission" date="2020-09" db="EMBL/GenBank/DDBJ databases">
        <authorList>
            <person name="Sun Q."/>
            <person name="Zhou Y."/>
        </authorList>
    </citation>
    <scope>NUCLEOTIDE SEQUENCE</scope>
    <source>
        <strain evidence="2">CGMCC 1.12919</strain>
    </source>
</reference>